<keyword evidence="3" id="KW-1185">Reference proteome</keyword>
<keyword evidence="2" id="KW-0808">Transferase</keyword>
<dbReference type="PANTHER" id="PTHR42695:SF5">
    <property type="entry name" value="GLUTAMINE AMIDOTRANSFERASE YLR126C-RELATED"/>
    <property type="match status" value="1"/>
</dbReference>
<organism evidence="2 3">
    <name type="scientific">Glarea lozoyensis (strain ATCC 20868 / MF5171)</name>
    <dbReference type="NCBI Taxonomy" id="1116229"/>
    <lineage>
        <taxon>Eukaryota</taxon>
        <taxon>Fungi</taxon>
        <taxon>Dikarya</taxon>
        <taxon>Ascomycota</taxon>
        <taxon>Pezizomycotina</taxon>
        <taxon>Leotiomycetes</taxon>
        <taxon>Helotiales</taxon>
        <taxon>Helotiaceae</taxon>
        <taxon>Glarea</taxon>
    </lineage>
</organism>
<name>S3CRZ7_GLAL2</name>
<dbReference type="Pfam" id="PF00117">
    <property type="entry name" value="GATase"/>
    <property type="match status" value="1"/>
</dbReference>
<accession>S3CRZ7</accession>
<dbReference type="HOGENOM" id="CLU_054974_0_2_1"/>
<dbReference type="SUPFAM" id="SSF52317">
    <property type="entry name" value="Class I glutamine amidotransferase-like"/>
    <property type="match status" value="1"/>
</dbReference>
<keyword evidence="2" id="KW-0315">Glutamine amidotransferase</keyword>
<dbReference type="KEGG" id="glz:GLAREA_09571"/>
<dbReference type="EMBL" id="KE145368">
    <property type="protein sequence ID" value="EPE28450.1"/>
    <property type="molecule type" value="Genomic_DNA"/>
</dbReference>
<dbReference type="OrthoDB" id="92161at2759"/>
<dbReference type="PROSITE" id="PS51273">
    <property type="entry name" value="GATASE_TYPE_1"/>
    <property type="match status" value="1"/>
</dbReference>
<dbReference type="GO" id="GO:0005829">
    <property type="term" value="C:cytosol"/>
    <property type="evidence" value="ECO:0007669"/>
    <property type="project" value="TreeGrafter"/>
</dbReference>
<dbReference type="InterPro" id="IPR029062">
    <property type="entry name" value="Class_I_gatase-like"/>
</dbReference>
<dbReference type="STRING" id="1116229.S3CRZ7"/>
<gene>
    <name evidence="2" type="ORF">GLAREA_09571</name>
</gene>
<dbReference type="Gene3D" id="3.40.50.880">
    <property type="match status" value="1"/>
</dbReference>
<feature type="domain" description="Glutamine amidotransferase" evidence="1">
    <location>
        <begin position="41"/>
        <end position="206"/>
    </location>
</feature>
<dbReference type="OMA" id="PWIQTLK"/>
<evidence type="ECO:0000313" key="2">
    <source>
        <dbReference type="EMBL" id="EPE28450.1"/>
    </source>
</evidence>
<evidence type="ECO:0000259" key="1">
    <source>
        <dbReference type="Pfam" id="PF00117"/>
    </source>
</evidence>
<sequence>MPSLPLRIAILETDTPVESIRAKYGGYGSIFKALLQAGADNLKHEGLSSTSGLEISSFDVVAAHEYPKLEDVDGILITGSKYNSFDNDRWIVKLVEFTQEVLRQRRVRLIGVCFGHQIIGRAMGVKVDRSDKGWETSVTAIDLTKRGQEIFGRASLALHQMHRDIVYEYPPEVEQLGYTDRCAVQGMYIEKRIITVQGHPEFTGEIMRTLMKLRHEMGLFNKAEYEESIERADKYQDGVIVAEAFLKFLLND</sequence>
<dbReference type="eggNOG" id="KOG3179">
    <property type="taxonomic scope" value="Eukaryota"/>
</dbReference>
<protein>
    <submittedName>
        <fullName evidence="2">Class I glutamine amidotransferase-like protein</fullName>
    </submittedName>
</protein>
<evidence type="ECO:0000313" key="3">
    <source>
        <dbReference type="Proteomes" id="UP000016922"/>
    </source>
</evidence>
<dbReference type="AlphaFoldDB" id="S3CRZ7"/>
<dbReference type="CDD" id="cd01741">
    <property type="entry name" value="GATase1_1"/>
    <property type="match status" value="1"/>
</dbReference>
<reference evidence="2 3" key="1">
    <citation type="journal article" date="2013" name="BMC Genomics">
        <title>Genomics-driven discovery of the pneumocandin biosynthetic gene cluster in the fungus Glarea lozoyensis.</title>
        <authorList>
            <person name="Chen L."/>
            <person name="Yue Q."/>
            <person name="Zhang X."/>
            <person name="Xiang M."/>
            <person name="Wang C."/>
            <person name="Li S."/>
            <person name="Che Y."/>
            <person name="Ortiz-Lopez F.J."/>
            <person name="Bills G.F."/>
            <person name="Liu X."/>
            <person name="An Z."/>
        </authorList>
    </citation>
    <scope>NUCLEOTIDE SEQUENCE [LARGE SCALE GENOMIC DNA]</scope>
    <source>
        <strain evidence="3">ATCC 20868 / MF5171</strain>
    </source>
</reference>
<dbReference type="Proteomes" id="UP000016922">
    <property type="component" value="Unassembled WGS sequence"/>
</dbReference>
<dbReference type="InterPro" id="IPR017926">
    <property type="entry name" value="GATASE"/>
</dbReference>
<dbReference type="GeneID" id="19468618"/>
<dbReference type="PANTHER" id="PTHR42695">
    <property type="entry name" value="GLUTAMINE AMIDOTRANSFERASE YLR126C-RELATED"/>
    <property type="match status" value="1"/>
</dbReference>
<dbReference type="GO" id="GO:0016740">
    <property type="term" value="F:transferase activity"/>
    <property type="evidence" value="ECO:0007669"/>
    <property type="project" value="UniProtKB-KW"/>
</dbReference>
<dbReference type="InterPro" id="IPR044992">
    <property type="entry name" value="ChyE-like"/>
</dbReference>
<dbReference type="RefSeq" id="XP_008084358.1">
    <property type="nucleotide sequence ID" value="XM_008086167.1"/>
</dbReference>
<dbReference type="GO" id="GO:0005634">
    <property type="term" value="C:nucleus"/>
    <property type="evidence" value="ECO:0007669"/>
    <property type="project" value="TreeGrafter"/>
</dbReference>
<proteinExistence type="predicted"/>